<comment type="caution">
    <text evidence="2">The sequence shown here is derived from an EMBL/GenBank/DDBJ whole genome shotgun (WGS) entry which is preliminary data.</text>
</comment>
<reference evidence="2" key="1">
    <citation type="submission" date="2019-11" db="EMBL/GenBank/DDBJ databases">
        <title>Description of Pedobacter sp. LMG 31464T.</title>
        <authorList>
            <person name="Carlier A."/>
            <person name="Qi S."/>
            <person name="Vandamme P."/>
        </authorList>
    </citation>
    <scope>NUCLEOTIDE SEQUENCE</scope>
    <source>
        <strain evidence="2">LMG 31464</strain>
    </source>
</reference>
<sequence>MLQKLSYFNLILAIIYLLVYLKSGTFNSTAGIFVIIVFSWLCLRSYQLDNYKWKIWHYLTGLWSLYFIGTLVYGAINIISPAIEYDFMSSDTATYLTISSIFVLTVIIQFAVYLVRGLKEQRA</sequence>
<protein>
    <submittedName>
        <fullName evidence="2">Uncharacterized protein</fullName>
    </submittedName>
</protein>
<dbReference type="AlphaFoldDB" id="A0A923E185"/>
<keyword evidence="1" id="KW-1133">Transmembrane helix</keyword>
<keyword evidence="1" id="KW-0812">Transmembrane</keyword>
<keyword evidence="3" id="KW-1185">Reference proteome</keyword>
<keyword evidence="1" id="KW-0472">Membrane</keyword>
<feature type="transmembrane region" description="Helical" evidence="1">
    <location>
        <begin position="7"/>
        <end position="23"/>
    </location>
</feature>
<dbReference type="EMBL" id="WNXD01000002">
    <property type="protein sequence ID" value="MBB2146390.1"/>
    <property type="molecule type" value="Genomic_DNA"/>
</dbReference>
<feature type="transmembrane region" description="Helical" evidence="1">
    <location>
        <begin position="95"/>
        <end position="115"/>
    </location>
</feature>
<evidence type="ECO:0000313" key="3">
    <source>
        <dbReference type="Proteomes" id="UP000601055"/>
    </source>
</evidence>
<organism evidence="2 3">
    <name type="scientific">Pedobacter planticolens</name>
    <dbReference type="NCBI Taxonomy" id="2679964"/>
    <lineage>
        <taxon>Bacteria</taxon>
        <taxon>Pseudomonadati</taxon>
        <taxon>Bacteroidota</taxon>
        <taxon>Sphingobacteriia</taxon>
        <taxon>Sphingobacteriales</taxon>
        <taxon>Sphingobacteriaceae</taxon>
        <taxon>Pedobacter</taxon>
    </lineage>
</organism>
<accession>A0A923E185</accession>
<evidence type="ECO:0000256" key="1">
    <source>
        <dbReference type="SAM" id="Phobius"/>
    </source>
</evidence>
<evidence type="ECO:0000313" key="2">
    <source>
        <dbReference type="EMBL" id="MBB2146390.1"/>
    </source>
</evidence>
<dbReference type="RefSeq" id="WP_182923048.1">
    <property type="nucleotide sequence ID" value="NZ_WNXD01000002.1"/>
</dbReference>
<gene>
    <name evidence="2" type="ORF">GM921_12890</name>
</gene>
<proteinExistence type="predicted"/>
<feature type="transmembrane region" description="Helical" evidence="1">
    <location>
        <begin position="58"/>
        <end position="83"/>
    </location>
</feature>
<dbReference type="Proteomes" id="UP000601055">
    <property type="component" value="Unassembled WGS sequence"/>
</dbReference>
<name>A0A923E185_9SPHI</name>
<feature type="transmembrane region" description="Helical" evidence="1">
    <location>
        <begin position="29"/>
        <end position="46"/>
    </location>
</feature>